<protein>
    <recommendedName>
        <fullName evidence="4">Cellulase</fullName>
    </recommendedName>
</protein>
<comment type="caution">
    <text evidence="2">The sequence shown here is derived from an EMBL/GenBank/DDBJ whole genome shotgun (WGS) entry which is preliminary data.</text>
</comment>
<evidence type="ECO:0000256" key="1">
    <source>
        <dbReference type="SAM" id="MobiDB-lite"/>
    </source>
</evidence>
<evidence type="ECO:0000313" key="3">
    <source>
        <dbReference type="Proteomes" id="UP001189429"/>
    </source>
</evidence>
<evidence type="ECO:0008006" key="4">
    <source>
        <dbReference type="Google" id="ProtNLM"/>
    </source>
</evidence>
<sequence>MVPPKHKSNGSCPDVFQQCGGNTGLKGPDCCEEGCVCQGDVAYKQCIPPTGLWTCRPLAPAPDPKPGQRGGAPSPKPKPGTGDPPAAGQASEKIHGTSAEVMAKLQAAKKLATEQAEWAAKKGAWD</sequence>
<accession>A0ABN9TY73</accession>
<dbReference type="EMBL" id="CAUYUJ010015171">
    <property type="protein sequence ID" value="CAK0850712.1"/>
    <property type="molecule type" value="Genomic_DNA"/>
</dbReference>
<keyword evidence="3" id="KW-1185">Reference proteome</keyword>
<organism evidence="2 3">
    <name type="scientific">Prorocentrum cordatum</name>
    <dbReference type="NCBI Taxonomy" id="2364126"/>
    <lineage>
        <taxon>Eukaryota</taxon>
        <taxon>Sar</taxon>
        <taxon>Alveolata</taxon>
        <taxon>Dinophyceae</taxon>
        <taxon>Prorocentrales</taxon>
        <taxon>Prorocentraceae</taxon>
        <taxon>Prorocentrum</taxon>
    </lineage>
</organism>
<feature type="region of interest" description="Disordered" evidence="1">
    <location>
        <begin position="55"/>
        <end position="99"/>
    </location>
</feature>
<gene>
    <name evidence="2" type="ORF">PCOR1329_LOCUS43031</name>
</gene>
<evidence type="ECO:0000313" key="2">
    <source>
        <dbReference type="EMBL" id="CAK0850712.1"/>
    </source>
</evidence>
<dbReference type="Proteomes" id="UP001189429">
    <property type="component" value="Unassembled WGS sequence"/>
</dbReference>
<reference evidence="2" key="1">
    <citation type="submission" date="2023-10" db="EMBL/GenBank/DDBJ databases">
        <authorList>
            <person name="Chen Y."/>
            <person name="Shah S."/>
            <person name="Dougan E. K."/>
            <person name="Thang M."/>
            <person name="Chan C."/>
        </authorList>
    </citation>
    <scope>NUCLEOTIDE SEQUENCE [LARGE SCALE GENOMIC DNA]</scope>
</reference>
<proteinExistence type="predicted"/>
<name>A0ABN9TY73_9DINO</name>